<proteinExistence type="predicted"/>
<dbReference type="InterPro" id="IPR010559">
    <property type="entry name" value="Sig_transdc_His_kin_internal"/>
</dbReference>
<dbReference type="SMART" id="SM00304">
    <property type="entry name" value="HAMP"/>
    <property type="match status" value="1"/>
</dbReference>
<keyword evidence="7" id="KW-0812">Transmembrane</keyword>
<evidence type="ECO:0000256" key="6">
    <source>
        <dbReference type="ARBA" id="ARBA00023136"/>
    </source>
</evidence>
<name>A0A229UTZ1_9BACL</name>
<evidence type="ECO:0000256" key="7">
    <source>
        <dbReference type="SAM" id="Phobius"/>
    </source>
</evidence>
<dbReference type="InterPro" id="IPR036890">
    <property type="entry name" value="HATPase_C_sf"/>
</dbReference>
<dbReference type="Proteomes" id="UP000215509">
    <property type="component" value="Unassembled WGS sequence"/>
</dbReference>
<dbReference type="EMBL" id="NMQW01000012">
    <property type="protein sequence ID" value="OXM86731.1"/>
    <property type="molecule type" value="Genomic_DNA"/>
</dbReference>
<keyword evidence="6 7" id="KW-0472">Membrane</keyword>
<dbReference type="Gene3D" id="6.10.340.10">
    <property type="match status" value="1"/>
</dbReference>
<dbReference type="Gene3D" id="3.30.565.10">
    <property type="entry name" value="Histidine kinase-like ATPase, C-terminal domain"/>
    <property type="match status" value="1"/>
</dbReference>
<dbReference type="Pfam" id="PF00672">
    <property type="entry name" value="HAMP"/>
    <property type="match status" value="1"/>
</dbReference>
<evidence type="ECO:0000313" key="9">
    <source>
        <dbReference type="EMBL" id="OXM86731.1"/>
    </source>
</evidence>
<evidence type="ECO:0000256" key="2">
    <source>
        <dbReference type="ARBA" id="ARBA00022475"/>
    </source>
</evidence>
<feature type="domain" description="HAMP" evidence="8">
    <location>
        <begin position="319"/>
        <end position="371"/>
    </location>
</feature>
<feature type="transmembrane region" description="Helical" evidence="7">
    <location>
        <begin position="12"/>
        <end position="36"/>
    </location>
</feature>
<protein>
    <recommendedName>
        <fullName evidence="8">HAMP domain-containing protein</fullName>
    </recommendedName>
</protein>
<gene>
    <name evidence="9" type="ORF">CF651_07715</name>
</gene>
<evidence type="ECO:0000313" key="10">
    <source>
        <dbReference type="Proteomes" id="UP000215509"/>
    </source>
</evidence>
<dbReference type="SUPFAM" id="SSF55874">
    <property type="entry name" value="ATPase domain of HSP90 chaperone/DNA topoisomerase II/histidine kinase"/>
    <property type="match status" value="1"/>
</dbReference>
<keyword evidence="2" id="KW-1003">Cell membrane</keyword>
<dbReference type="InterPro" id="IPR003660">
    <property type="entry name" value="HAMP_dom"/>
</dbReference>
<dbReference type="RefSeq" id="WP_094014280.1">
    <property type="nucleotide sequence ID" value="NZ_NMQW01000012.1"/>
</dbReference>
<dbReference type="Pfam" id="PF06580">
    <property type="entry name" value="His_kinase"/>
    <property type="match status" value="1"/>
</dbReference>
<dbReference type="OrthoDB" id="2499756at2"/>
<reference evidence="9 10" key="1">
    <citation type="submission" date="2017-07" db="EMBL/GenBank/DDBJ databases">
        <title>Genome sequencing and assembly of Paenibacillus rigui.</title>
        <authorList>
            <person name="Mayilraj S."/>
        </authorList>
    </citation>
    <scope>NUCLEOTIDE SEQUENCE [LARGE SCALE GENOMIC DNA]</scope>
    <source>
        <strain evidence="9 10">JCM 16352</strain>
    </source>
</reference>
<keyword evidence="4" id="KW-0808">Transferase</keyword>
<dbReference type="InterPro" id="IPR003594">
    <property type="entry name" value="HATPase_dom"/>
</dbReference>
<evidence type="ECO:0000256" key="4">
    <source>
        <dbReference type="ARBA" id="ARBA00022679"/>
    </source>
</evidence>
<dbReference type="AlphaFoldDB" id="A0A229UTZ1"/>
<dbReference type="PANTHER" id="PTHR34220:SF7">
    <property type="entry name" value="SENSOR HISTIDINE KINASE YPDA"/>
    <property type="match status" value="1"/>
</dbReference>
<keyword evidence="10" id="KW-1185">Reference proteome</keyword>
<dbReference type="CDD" id="cd06225">
    <property type="entry name" value="HAMP"/>
    <property type="match status" value="1"/>
</dbReference>
<keyword evidence="3" id="KW-0597">Phosphoprotein</keyword>
<evidence type="ECO:0000256" key="5">
    <source>
        <dbReference type="ARBA" id="ARBA00022777"/>
    </source>
</evidence>
<keyword evidence="7" id="KW-1133">Transmembrane helix</keyword>
<dbReference type="GO" id="GO:0000155">
    <property type="term" value="F:phosphorelay sensor kinase activity"/>
    <property type="evidence" value="ECO:0007669"/>
    <property type="project" value="InterPro"/>
</dbReference>
<evidence type="ECO:0000256" key="3">
    <source>
        <dbReference type="ARBA" id="ARBA00022553"/>
    </source>
</evidence>
<organism evidence="9 10">
    <name type="scientific">Paenibacillus rigui</name>
    <dbReference type="NCBI Taxonomy" id="554312"/>
    <lineage>
        <taxon>Bacteria</taxon>
        <taxon>Bacillati</taxon>
        <taxon>Bacillota</taxon>
        <taxon>Bacilli</taxon>
        <taxon>Bacillales</taxon>
        <taxon>Paenibacillaceae</taxon>
        <taxon>Paenibacillus</taxon>
    </lineage>
</organism>
<keyword evidence="5" id="KW-0418">Kinase</keyword>
<dbReference type="SUPFAM" id="SSF158472">
    <property type="entry name" value="HAMP domain-like"/>
    <property type="match status" value="1"/>
</dbReference>
<comment type="subcellular location">
    <subcellularLocation>
        <location evidence="1">Cell membrane</location>
        <topology evidence="1">Multi-pass membrane protein</topology>
    </subcellularLocation>
</comment>
<accession>A0A229UTZ1</accession>
<dbReference type="InterPro" id="IPR050640">
    <property type="entry name" value="Bact_2-comp_sensor_kinase"/>
</dbReference>
<feature type="transmembrane region" description="Helical" evidence="7">
    <location>
        <begin position="297"/>
        <end position="317"/>
    </location>
</feature>
<dbReference type="Pfam" id="PF02518">
    <property type="entry name" value="HATPase_c"/>
    <property type="match status" value="1"/>
</dbReference>
<evidence type="ECO:0000256" key="1">
    <source>
        <dbReference type="ARBA" id="ARBA00004651"/>
    </source>
</evidence>
<dbReference type="GO" id="GO:0005886">
    <property type="term" value="C:plasma membrane"/>
    <property type="evidence" value="ECO:0007669"/>
    <property type="project" value="UniProtKB-SubCell"/>
</dbReference>
<dbReference type="PROSITE" id="PS50885">
    <property type="entry name" value="HAMP"/>
    <property type="match status" value="1"/>
</dbReference>
<sequence>MRNPFKTFSFQTTFFVSFIIISALLILLLGITSYYITNQEVVEQTISSRKLLLNEINKQLDSAMQTVEYDSLVLASNPKLINYLQYNDDSFEHIQQKSDIIDLLSRLSYVKEGVHSVQLYTKSSSIDGHIGANGVFDYSIIKQSPWYNEIKDADYCWAGTHAIEVGSYPAEERNVVSFARKVLAPSGEEVGILVINLNLSFMQKVVSGSSQNVSRVILDTRHRLIAEFNDGSKSDSFASMKENLSEVLDKSASETYAIAQLEEKKLIIWNQQDRTMWVTMDIIPWDDIEKGSRRIEMVMLVAVIFCILLAIIMAYLLSKQFIFPIRNLVHAMNMMKGGKLDIQIINDYHNEFGHMNENFNQMTARINHLLIEVNEQHKRKREAEMQVLQEQINPHFLYNTLDTMNWHAIESGSREISHMLSLLGKMLRIGLSSGATFITIQRELEHLHYYMELQKIRYKQRVEFHISIPESMKIFYTPKLIIQPFVENALIHGLHSCERGLIHISGWEDEQSLYFRIEDNGEGMDTDMTVLTRDHNGIRNVRERIQLNFGQRYGVEVYSERGQGTAIMLSLPKIRTVPPHYTEGNAK</sequence>
<evidence type="ECO:0000259" key="8">
    <source>
        <dbReference type="PROSITE" id="PS50885"/>
    </source>
</evidence>
<dbReference type="PANTHER" id="PTHR34220">
    <property type="entry name" value="SENSOR HISTIDINE KINASE YPDA"/>
    <property type="match status" value="1"/>
</dbReference>
<comment type="caution">
    <text evidence="9">The sequence shown here is derived from an EMBL/GenBank/DDBJ whole genome shotgun (WGS) entry which is preliminary data.</text>
</comment>